<dbReference type="InterPro" id="IPR039538">
    <property type="entry name" value="BetI_C"/>
</dbReference>
<evidence type="ECO:0000313" key="7">
    <source>
        <dbReference type="EMBL" id="CAG7643789.1"/>
    </source>
</evidence>
<dbReference type="Pfam" id="PF00440">
    <property type="entry name" value="TetR_N"/>
    <property type="match status" value="1"/>
</dbReference>
<reference evidence="7" key="1">
    <citation type="submission" date="2021-06" db="EMBL/GenBank/DDBJ databases">
        <authorList>
            <person name="Arsene-Ploetze F."/>
        </authorList>
    </citation>
    <scope>NUCLEOTIDE SEQUENCE</scope>
    <source>
        <strain evidence="7">SBRY1</strain>
    </source>
</reference>
<name>A0A9W4H207_9ACTN</name>
<dbReference type="Pfam" id="PF13977">
    <property type="entry name" value="TetR_C_6"/>
    <property type="match status" value="1"/>
</dbReference>
<evidence type="ECO:0000313" key="8">
    <source>
        <dbReference type="Proteomes" id="UP001153328"/>
    </source>
</evidence>
<dbReference type="Gene3D" id="1.10.357.10">
    <property type="entry name" value="Tetracycline Repressor, domain 2"/>
    <property type="match status" value="1"/>
</dbReference>
<dbReference type="GO" id="GO:0000976">
    <property type="term" value="F:transcription cis-regulatory region binding"/>
    <property type="evidence" value="ECO:0007669"/>
    <property type="project" value="TreeGrafter"/>
</dbReference>
<dbReference type="InterPro" id="IPR009057">
    <property type="entry name" value="Homeodomain-like_sf"/>
</dbReference>
<keyword evidence="2" id="KW-0805">Transcription regulation</keyword>
<evidence type="ECO:0000256" key="5">
    <source>
        <dbReference type="PROSITE-ProRule" id="PRU00335"/>
    </source>
</evidence>
<evidence type="ECO:0000256" key="1">
    <source>
        <dbReference type="ARBA" id="ARBA00022491"/>
    </source>
</evidence>
<evidence type="ECO:0000256" key="4">
    <source>
        <dbReference type="ARBA" id="ARBA00023163"/>
    </source>
</evidence>
<feature type="domain" description="HTH tetR-type" evidence="6">
    <location>
        <begin position="14"/>
        <end position="74"/>
    </location>
</feature>
<keyword evidence="1" id="KW-0678">Repressor</keyword>
<keyword evidence="4" id="KW-0804">Transcription</keyword>
<dbReference type="InterPro" id="IPR050109">
    <property type="entry name" value="HTH-type_TetR-like_transc_reg"/>
</dbReference>
<dbReference type="InterPro" id="IPR001647">
    <property type="entry name" value="HTH_TetR"/>
</dbReference>
<gene>
    <name evidence="7" type="ORF">SBRY_30897</name>
</gene>
<evidence type="ECO:0000256" key="2">
    <source>
        <dbReference type="ARBA" id="ARBA00023015"/>
    </source>
</evidence>
<protein>
    <submittedName>
        <fullName evidence="7">TetR family transcriptional regulator</fullName>
    </submittedName>
</protein>
<dbReference type="InterPro" id="IPR036271">
    <property type="entry name" value="Tet_transcr_reg_TetR-rel_C_sf"/>
</dbReference>
<accession>A0A9W4H207</accession>
<dbReference type="AlphaFoldDB" id="A0A9W4H207"/>
<dbReference type="GO" id="GO:0003700">
    <property type="term" value="F:DNA-binding transcription factor activity"/>
    <property type="evidence" value="ECO:0007669"/>
    <property type="project" value="TreeGrafter"/>
</dbReference>
<organism evidence="7 8">
    <name type="scientific">Actinacidiphila bryophytorum</name>
    <dbReference type="NCBI Taxonomy" id="1436133"/>
    <lineage>
        <taxon>Bacteria</taxon>
        <taxon>Bacillati</taxon>
        <taxon>Actinomycetota</taxon>
        <taxon>Actinomycetes</taxon>
        <taxon>Kitasatosporales</taxon>
        <taxon>Streptomycetaceae</taxon>
        <taxon>Actinacidiphila</taxon>
    </lineage>
</organism>
<dbReference type="PANTHER" id="PTHR30055:SF234">
    <property type="entry name" value="HTH-TYPE TRANSCRIPTIONAL REGULATOR BETI"/>
    <property type="match status" value="1"/>
</dbReference>
<evidence type="ECO:0000256" key="3">
    <source>
        <dbReference type="ARBA" id="ARBA00023125"/>
    </source>
</evidence>
<feature type="DNA-binding region" description="H-T-H motif" evidence="5">
    <location>
        <begin position="37"/>
        <end position="56"/>
    </location>
</feature>
<dbReference type="PROSITE" id="PS50977">
    <property type="entry name" value="HTH_TETR_2"/>
    <property type="match status" value="1"/>
</dbReference>
<dbReference type="Proteomes" id="UP001153328">
    <property type="component" value="Unassembled WGS sequence"/>
</dbReference>
<keyword evidence="8" id="KW-1185">Reference proteome</keyword>
<proteinExistence type="predicted"/>
<evidence type="ECO:0000259" key="6">
    <source>
        <dbReference type="PROSITE" id="PS50977"/>
    </source>
</evidence>
<comment type="caution">
    <text evidence="7">The sequence shown here is derived from an EMBL/GenBank/DDBJ whole genome shotgun (WGS) entry which is preliminary data.</text>
</comment>
<dbReference type="EMBL" id="CAJVAX010000017">
    <property type="protein sequence ID" value="CAG7643789.1"/>
    <property type="molecule type" value="Genomic_DNA"/>
</dbReference>
<dbReference type="SUPFAM" id="SSF46689">
    <property type="entry name" value="Homeodomain-like"/>
    <property type="match status" value="1"/>
</dbReference>
<dbReference type="SUPFAM" id="SSF48498">
    <property type="entry name" value="Tetracyclin repressor-like, C-terminal domain"/>
    <property type="match status" value="1"/>
</dbReference>
<dbReference type="PANTHER" id="PTHR30055">
    <property type="entry name" value="HTH-TYPE TRANSCRIPTIONAL REGULATOR RUTR"/>
    <property type="match status" value="1"/>
</dbReference>
<keyword evidence="3 5" id="KW-0238">DNA-binding</keyword>
<sequence>MCDNGLVPKVVDHEGRRAELAVALWRVALRDGFDAVTVRSVAEESAWSAGALRHYFPDKTTMVLFAIDFVVESVRRRIGDANAAAGALTPQLVQDHLEQFLPLDDERRLESEAWFALVTLAHRDPAAAERRTQVDDLIRGAVESAVAALEELGALGAGRTRAAETAGLHALLDGMVLQLLARPPRLSPEQARDMLVRHLAELRASGPGV</sequence>